<evidence type="ECO:0000313" key="5">
    <source>
        <dbReference type="EMBL" id="EFM1444694.1"/>
    </source>
</evidence>
<evidence type="ECO:0000313" key="11">
    <source>
        <dbReference type="EMBL" id="MDA4179266.1"/>
    </source>
</evidence>
<dbReference type="Proteomes" id="UP000567387">
    <property type="component" value="Unassembled WGS sequence"/>
</dbReference>
<evidence type="ECO:0000313" key="8">
    <source>
        <dbReference type="EMBL" id="HAI5330799.1"/>
    </source>
</evidence>
<evidence type="ECO:0000313" key="21">
    <source>
        <dbReference type="EMBL" id="STJ13346.1"/>
    </source>
</evidence>
<organism evidence="17 26">
    <name type="scientific">Escherichia coli</name>
    <dbReference type="NCBI Taxonomy" id="562"/>
    <lineage>
        <taxon>Bacteria</taxon>
        <taxon>Pseudomonadati</taxon>
        <taxon>Pseudomonadota</taxon>
        <taxon>Gammaproteobacteria</taxon>
        <taxon>Enterobacterales</taxon>
        <taxon>Enterobacteriaceae</taxon>
        <taxon>Escherichia</taxon>
    </lineage>
</organism>
<dbReference type="EMBL" id="DABERK010000003">
    <property type="protein sequence ID" value="HAI5330799.1"/>
    <property type="molecule type" value="Genomic_DNA"/>
</dbReference>
<reference evidence="9" key="12">
    <citation type="submission" date="2019-09" db="EMBL/GenBank/DDBJ databases">
        <authorList>
            <consortium name="NCBI Pathogen Detection Project"/>
        </authorList>
    </citation>
    <scope>NUCLEOTIDE SEQUENCE</scope>
    <source>
        <strain evidence="8">AMC_487</strain>
        <strain evidence="9">EC00618</strain>
        <strain evidence="10">Ecoli[ST-405]</strain>
    </source>
</reference>
<dbReference type="Proteomes" id="UP000845800">
    <property type="component" value="Unassembled WGS sequence"/>
</dbReference>
<accession>A0A0J3WCH5</accession>
<evidence type="ECO:0000313" key="15">
    <source>
        <dbReference type="EMBL" id="OJR53131.1"/>
    </source>
</evidence>
<reference evidence="17 26" key="4">
    <citation type="submission" date="2018-04" db="EMBL/GenBank/DDBJ databases">
        <title>Draft Genomic Sequencing Of Potential Extraintestinal Pathogenic Escherichia coli B8S56 Isolated from Retail Chicken Skin.</title>
        <authorList>
            <person name="Xu A."/>
            <person name="Tilman S."/>
            <person name="Wisser-Parker K."/>
            <person name="Scullen O.J."/>
            <person name="Sommers C."/>
        </authorList>
    </citation>
    <scope>NUCLEOTIDE SEQUENCE [LARGE SCALE GENOMIC DNA]</scope>
    <source>
        <strain evidence="17 26">B8S56</strain>
    </source>
</reference>
<dbReference type="GO" id="GO:0009289">
    <property type="term" value="C:pilus"/>
    <property type="evidence" value="ECO:0007669"/>
    <property type="project" value="InterPro"/>
</dbReference>
<evidence type="ECO:0000313" key="29">
    <source>
        <dbReference type="Proteomes" id="UP000255201"/>
    </source>
</evidence>
<dbReference type="Proteomes" id="UP000392867">
    <property type="component" value="Unassembled WGS sequence"/>
</dbReference>
<reference evidence="14 34" key="11">
    <citation type="submission" date="2019-08" db="EMBL/GenBank/DDBJ databases">
        <title>Identification of Water Treatment Resistant and Multidrug Resistant Urinary Pathogenic Escherichia coli in Wastewater.</title>
        <authorList>
            <person name="Neumann N."/>
        </authorList>
    </citation>
    <scope>NUCLEOTIDE SEQUENCE [LARGE SCALE GENOMIC DNA]</scope>
    <source>
        <strain evidence="14 34">WU2356</strain>
    </source>
</reference>
<protein>
    <submittedName>
        <fullName evidence="2 17">Fimbrial protein</fullName>
    </submittedName>
    <submittedName>
        <fullName evidence="11">Fimbrial-like protein</fullName>
    </submittedName>
    <submittedName>
        <fullName evidence="19">Putative fimbrial protein</fullName>
    </submittedName>
</protein>
<feature type="domain" description="Fimbrial-type adhesion" evidence="1">
    <location>
        <begin position="39"/>
        <end position="199"/>
    </location>
</feature>
<dbReference type="Proteomes" id="UP000587626">
    <property type="component" value="Unassembled WGS sequence"/>
</dbReference>
<accession>A0A0J8Y573</accession>
<evidence type="ECO:0000313" key="22">
    <source>
        <dbReference type="EMBL" id="VED11953.1"/>
    </source>
</evidence>
<evidence type="ECO:0000313" key="3">
    <source>
        <dbReference type="EMBL" id="EFE8673998.1"/>
    </source>
</evidence>
<reference evidence="12" key="14">
    <citation type="submission" date="2023-05" db="EMBL/GenBank/DDBJ databases">
        <title>Efficient inhibition of multidrug-resistant Escherichia coli by a new antibiotic combination.</title>
        <authorList>
            <person name="Lin T."/>
        </authorList>
    </citation>
    <scope>NUCLEOTIDE SEQUENCE</scope>
    <source>
        <strain evidence="12">YmmD45</strain>
    </source>
</reference>
<evidence type="ECO:0000313" key="23">
    <source>
        <dbReference type="EMBL" id="VFT71042.1"/>
    </source>
</evidence>
<evidence type="ECO:0000313" key="38">
    <source>
        <dbReference type="Proteomes" id="UP000567387"/>
    </source>
</evidence>
<reference evidence="6 39" key="6">
    <citation type="submission" date="2018-08" db="EMBL/GenBank/DDBJ databases">
        <authorList>
            <consortium name="GenomeTrakr network: Whole genome sequencing for foodborne pathogen traceback"/>
        </authorList>
    </citation>
    <scope>NUCLEOTIDE SEQUENCE</scope>
    <source>
        <strain evidence="7">NC_STEC178</strain>
        <strain evidence="6 39">NC_STEC194</strain>
        <strain evidence="5 35">PSU-2464</strain>
    </source>
</reference>
<dbReference type="EMBL" id="AASUOH010000005">
    <property type="protein sequence ID" value="EFH0042371.1"/>
    <property type="molecule type" value="Genomic_DNA"/>
</dbReference>
<dbReference type="EMBL" id="QEMT01000001">
    <property type="protein sequence ID" value="PWH64727.1"/>
    <property type="molecule type" value="Genomic_DNA"/>
</dbReference>
<evidence type="ECO:0000313" key="33">
    <source>
        <dbReference type="Proteomes" id="UP000358010"/>
    </source>
</evidence>
<evidence type="ECO:0000313" key="35">
    <source>
        <dbReference type="Proteomes" id="UP000519182"/>
    </source>
</evidence>
<evidence type="ECO:0000313" key="37">
    <source>
        <dbReference type="Proteomes" id="UP000533482"/>
    </source>
</evidence>
<dbReference type="Proteomes" id="UP000272662">
    <property type="component" value="Unassembled WGS sequence"/>
</dbReference>
<evidence type="ECO:0000313" key="26">
    <source>
        <dbReference type="Proteomes" id="UP000245761"/>
    </source>
</evidence>
<dbReference type="SUPFAM" id="SSF49401">
    <property type="entry name" value="Bacterial adhesins"/>
    <property type="match status" value="1"/>
</dbReference>
<dbReference type="EMBL" id="UFZL01000003">
    <property type="protein sequence ID" value="STE77203.1"/>
    <property type="molecule type" value="Genomic_DNA"/>
</dbReference>
<dbReference type="Proteomes" id="UP000184277">
    <property type="component" value="Unassembled WGS sequence"/>
</dbReference>
<dbReference type="Proteomes" id="UP000271797">
    <property type="component" value="Chromosome"/>
</dbReference>
<dbReference type="Proteomes" id="UP000254495">
    <property type="component" value="Unassembled WGS sequence"/>
</dbReference>
<evidence type="ECO:0000313" key="28">
    <source>
        <dbReference type="Proteomes" id="UP000254817"/>
    </source>
</evidence>
<dbReference type="EMBL" id="RNLZ01000003">
    <property type="protein sequence ID" value="MGE12466.1"/>
    <property type="molecule type" value="Genomic_DNA"/>
</dbReference>
<dbReference type="EMBL" id="AAVQAW010000009">
    <property type="protein sequence ID" value="EGD0648832.1"/>
    <property type="molecule type" value="Genomic_DNA"/>
</dbReference>
<evidence type="ECO:0000313" key="12">
    <source>
        <dbReference type="EMBL" id="MDK2696808.1"/>
    </source>
</evidence>
<dbReference type="Proteomes" id="UP000255201">
    <property type="component" value="Unassembled WGS sequence"/>
</dbReference>
<dbReference type="Proteomes" id="UP000842519">
    <property type="component" value="Unassembled WGS sequence"/>
</dbReference>
<evidence type="ECO:0000313" key="34">
    <source>
        <dbReference type="Proteomes" id="UP000392867"/>
    </source>
</evidence>
<evidence type="ECO:0000313" key="17">
    <source>
        <dbReference type="EMBL" id="PWH64727.1"/>
    </source>
</evidence>
<reference evidence="18 32" key="9">
    <citation type="submission" date="2018-11" db="EMBL/GenBank/DDBJ databases">
        <title>E. coli isolates of the female bladder.</title>
        <authorList>
            <person name="Garretto A."/>
            <person name="Miller-Ensminger T."/>
            <person name="Wolfe A.J."/>
            <person name="Putonti C."/>
        </authorList>
    </citation>
    <scope>NUCLEOTIDE SEQUENCE [LARGE SCALE GENOMIC DNA]</scope>
    <source>
        <strain evidence="18 32">UMB1727</strain>
    </source>
</reference>
<reference evidence="27 28" key="5">
    <citation type="submission" date="2018-06" db="EMBL/GenBank/DDBJ databases">
        <authorList>
            <consortium name="Pathogen Informatics"/>
            <person name="Doyle S."/>
        </authorList>
    </citation>
    <scope>NUCLEOTIDE SEQUENCE [LARGE SCALE GENOMIC DNA]</scope>
    <source>
        <strain evidence="19 29">NCTC10764</strain>
        <strain evidence="20 28">NCTC11112</strain>
        <strain evidence="21 27">NCTC9077</strain>
    </source>
</reference>
<reference evidence="23 33" key="10">
    <citation type="submission" date="2019-03" db="EMBL/GenBank/DDBJ databases">
        <authorList>
            <consortium name="Pathogen Informatics"/>
        </authorList>
    </citation>
    <scope>NUCLEOTIDE SEQUENCE [LARGE SCALE GENOMIC DNA]</scope>
    <source>
        <strain evidence="23 33">NCTC10974</strain>
        <strain evidence="22 30">NCTC9044</strain>
    </source>
</reference>
<dbReference type="EMBL" id="CAADJZ010000001">
    <property type="protein sequence ID" value="VFT71042.1"/>
    <property type="molecule type" value="Genomic_DNA"/>
</dbReference>
<dbReference type="EMBL" id="MOKI01000043">
    <property type="protein sequence ID" value="OJR53131.1"/>
    <property type="molecule type" value="Genomic_DNA"/>
</dbReference>
<dbReference type="EMBL" id="AASOHJ010000014">
    <property type="protein sequence ID" value="EFE8673998.1"/>
    <property type="molecule type" value="Genomic_DNA"/>
</dbReference>
<evidence type="ECO:0000313" key="27">
    <source>
        <dbReference type="Proteomes" id="UP000254495"/>
    </source>
</evidence>
<evidence type="ECO:0000313" key="36">
    <source>
        <dbReference type="Proteomes" id="UP000528199"/>
    </source>
</evidence>
<evidence type="ECO:0000313" key="32">
    <source>
        <dbReference type="Proteomes" id="UP000272662"/>
    </source>
</evidence>
<dbReference type="Proteomes" id="UP000254817">
    <property type="component" value="Unassembled WGS sequence"/>
</dbReference>
<dbReference type="Proteomes" id="UP000272336">
    <property type="component" value="Unassembled WGS sequence"/>
</dbReference>
<dbReference type="EMBL" id="JANWOR010000546">
    <property type="protein sequence ID" value="MDA4179266.1"/>
    <property type="molecule type" value="Genomic_DNA"/>
</dbReference>
<reference evidence="8 40" key="3">
    <citation type="journal article" date="2018" name="Genome Biol.">
        <title>SKESA: strategic k-mer extension for scrupulous assemblies.</title>
        <authorList>
            <person name="Souvorov A."/>
            <person name="Agarwala R."/>
            <person name="Lipman D.J."/>
        </authorList>
    </citation>
    <scope>NUCLEOTIDE SEQUENCE [LARGE SCALE GENOMIC DNA]</scope>
    <source>
        <strain evidence="8">AMC_487</strain>
        <strain evidence="9">EC00618</strain>
        <strain evidence="10">Ecoli[ST-405]</strain>
        <strain evidence="40">ecoli[ST-405]</strain>
    </source>
</reference>
<reference evidence="13 31" key="8">
    <citation type="submission" date="2018-10" db="EMBL/GenBank/DDBJ databases">
        <authorList>
            <consortium name="NARMS: The National Antimicrobial Resistance Monitoring System"/>
        </authorList>
    </citation>
    <scope>NUCLEOTIDE SEQUENCE [LARGE SCALE GENOMIC DNA]</scope>
    <source>
        <strain evidence="13 31">CVM N17EC0060</strain>
        <strain evidence="3 37">FSIS11923834</strain>
    </source>
</reference>
<evidence type="ECO:0000259" key="1">
    <source>
        <dbReference type="Pfam" id="PF00419"/>
    </source>
</evidence>
<reference evidence="15 24" key="1">
    <citation type="submission" date="2016-10" db="EMBL/GenBank/DDBJ databases">
        <title>Comprehensive resistome analysis reveals the prevalence of NDM and MCR-1 in Chinese poultry production.</title>
        <authorList>
            <person name="Wang Y."/>
            <person name="Zhang R."/>
            <person name="Li J."/>
            <person name="Wu Z."/>
            <person name="Wenjuan Y."/>
            <person name="Schwarz S."/>
            <person name="Tyrrell J."/>
            <person name="Zheng Y."/>
            <person name="Wang S."/>
            <person name="Shen Z."/>
            <person name="Liu Z."/>
            <person name="Lei L."/>
            <person name="Li M."/>
            <person name="Zhang Q."/>
            <person name="Wu C."/>
            <person name="Zhang Q."/>
            <person name="Wu Y."/>
            <person name="Walsh T."/>
            <person name="Shen J."/>
        </authorList>
    </citation>
    <scope>NUCLEOTIDE SEQUENCE [LARGE SCALE GENOMIC DNA]</scope>
    <source>
        <strain evidence="15 24">570</strain>
    </source>
</reference>
<dbReference type="Proteomes" id="UP000245761">
    <property type="component" value="Unassembled WGS sequence"/>
</dbReference>
<dbReference type="GO" id="GO:0043709">
    <property type="term" value="P:cell adhesion involved in single-species biofilm formation"/>
    <property type="evidence" value="ECO:0007669"/>
    <property type="project" value="TreeGrafter"/>
</dbReference>
<dbReference type="EMBL" id="UGAW01000001">
    <property type="protein sequence ID" value="STG52868.1"/>
    <property type="molecule type" value="Genomic_DNA"/>
</dbReference>
<evidence type="ECO:0000313" key="9">
    <source>
        <dbReference type="EMBL" id="HAJ0832694.1"/>
    </source>
</evidence>
<dbReference type="EMBL" id="RRVG01000002">
    <property type="protein sequence ID" value="RRL50946.1"/>
    <property type="molecule type" value="Genomic_DNA"/>
</dbReference>
<evidence type="ECO:0000313" key="25">
    <source>
        <dbReference type="Proteomes" id="UP000188967"/>
    </source>
</evidence>
<dbReference type="InterPro" id="IPR036937">
    <property type="entry name" value="Adhesion_dom_fimbrial_sf"/>
</dbReference>
<dbReference type="Proteomes" id="UP000533482">
    <property type="component" value="Unassembled WGS sequence"/>
</dbReference>
<evidence type="ECO:0000313" key="18">
    <source>
        <dbReference type="EMBL" id="RRL50946.1"/>
    </source>
</evidence>
<dbReference type="Proteomes" id="UP000188967">
    <property type="component" value="Unassembled WGS sequence"/>
</dbReference>
<dbReference type="Proteomes" id="UP001223829">
    <property type="component" value="Unassembled WGS sequence"/>
</dbReference>
<dbReference type="PANTHER" id="PTHR33420:SF5">
    <property type="entry name" value="FIMBRIAL SUBUNIT"/>
    <property type="match status" value="1"/>
</dbReference>
<dbReference type="EMBL" id="DABGKQ010000004">
    <property type="protein sequence ID" value="HAJ5803847.1"/>
    <property type="molecule type" value="Genomic_DNA"/>
</dbReference>
<dbReference type="Gene3D" id="2.60.40.1090">
    <property type="entry name" value="Fimbrial-type adhesion domain"/>
    <property type="match status" value="1"/>
</dbReference>
<dbReference type="EMBL" id="MTPS01000079">
    <property type="protein sequence ID" value="ONG35888.1"/>
    <property type="molecule type" value="Genomic_DNA"/>
</dbReference>
<proteinExistence type="predicted"/>
<evidence type="ECO:0000313" key="31">
    <source>
        <dbReference type="Proteomes" id="UP000272336"/>
    </source>
</evidence>
<dbReference type="EMBL" id="AATJYL010000006">
    <property type="protein sequence ID" value="EFM1444694.1"/>
    <property type="molecule type" value="Genomic_DNA"/>
</dbReference>
<evidence type="ECO:0000313" key="10">
    <source>
        <dbReference type="EMBL" id="HAJ5803847.1"/>
    </source>
</evidence>
<reference evidence="11" key="13">
    <citation type="submission" date="2022-08" db="EMBL/GenBank/DDBJ databases">
        <title>Genome sequencing of human pathogens.</title>
        <authorList>
            <person name="Cao X."/>
        </authorList>
    </citation>
    <scope>NUCLEOTIDE SEQUENCE</scope>
    <source>
        <strain evidence="11">EC16126</strain>
    </source>
</reference>
<dbReference type="Proteomes" id="UP000519182">
    <property type="component" value="Unassembled WGS sequence"/>
</dbReference>
<evidence type="ECO:0000313" key="19">
    <source>
        <dbReference type="EMBL" id="STE77203.1"/>
    </source>
</evidence>
<dbReference type="EMBL" id="AASCBU010000002">
    <property type="protein sequence ID" value="EFA8782876.1"/>
    <property type="molecule type" value="Genomic_DNA"/>
</dbReference>
<dbReference type="PANTHER" id="PTHR33420">
    <property type="entry name" value="FIMBRIAL SUBUNIT ELFA-RELATED"/>
    <property type="match status" value="1"/>
</dbReference>
<evidence type="ECO:0000313" key="16">
    <source>
        <dbReference type="EMBL" id="ONG35888.1"/>
    </source>
</evidence>
<evidence type="ECO:0000313" key="14">
    <source>
        <dbReference type="EMBL" id="MPU48790.1"/>
    </source>
</evidence>
<evidence type="ECO:0000313" key="30">
    <source>
        <dbReference type="Proteomes" id="UP000271797"/>
    </source>
</evidence>
<dbReference type="EMBL" id="DABGYN010000002">
    <property type="protein sequence ID" value="HAJ0832694.1"/>
    <property type="molecule type" value="Genomic_DNA"/>
</dbReference>
<evidence type="ECO:0000313" key="13">
    <source>
        <dbReference type="EMBL" id="MGE12466.1"/>
    </source>
</evidence>
<dbReference type="Proteomes" id="UP001211064">
    <property type="component" value="Unassembled WGS sequence"/>
</dbReference>
<evidence type="ECO:0000313" key="6">
    <source>
        <dbReference type="EMBL" id="EFM7859063.1"/>
    </source>
</evidence>
<reference evidence="36 38" key="7">
    <citation type="submission" date="2018-08" db="EMBL/GenBank/DDBJ databases">
        <authorList>
            <consortium name="PulseNet: The National Subtyping Network for Foodborne Disease Surveillance"/>
            <person name="Tarr C.L."/>
            <person name="Trees E."/>
            <person name="Katz L.S."/>
            <person name="Carleton-Romer H.A."/>
            <person name="Stroika S."/>
            <person name="Kucerova Z."/>
            <person name="Roache K.F."/>
            <person name="Sabol A.L."/>
            <person name="Besser J."/>
            <person name="Gerner-Smidt P."/>
        </authorList>
    </citation>
    <scope>NUCLEOTIDE SEQUENCE [LARGE SCALE GENOMIC DNA]</scope>
    <source>
        <strain evidence="4 36">PNUSAE004760</strain>
        <strain evidence="2 38">PNUSAE011918</strain>
    </source>
</reference>
<evidence type="ECO:0000313" key="40">
    <source>
        <dbReference type="Proteomes" id="UP000842519"/>
    </source>
</evidence>
<dbReference type="Pfam" id="PF00419">
    <property type="entry name" value="Fimbrial"/>
    <property type="match status" value="1"/>
</dbReference>
<dbReference type="NCBIfam" id="NF011794">
    <property type="entry name" value="PRK15262.1"/>
    <property type="match status" value="1"/>
</dbReference>
<dbReference type="EMBL" id="UGCU01000001">
    <property type="protein sequence ID" value="STJ13346.1"/>
    <property type="molecule type" value="Genomic_DNA"/>
</dbReference>
<evidence type="ECO:0000313" key="20">
    <source>
        <dbReference type="EMBL" id="STG52868.1"/>
    </source>
</evidence>
<evidence type="ECO:0000313" key="39">
    <source>
        <dbReference type="Proteomes" id="UP000587626"/>
    </source>
</evidence>
<dbReference type="OMA" id="TFYARMQ"/>
<dbReference type="Proteomes" id="UP000528199">
    <property type="component" value="Unassembled WGS sequence"/>
</dbReference>
<name>A0A0J8Y573_ECOLX</name>
<dbReference type="InterPro" id="IPR000259">
    <property type="entry name" value="Adhesion_dom_fimbrial"/>
</dbReference>
<gene>
    <name evidence="19" type="primary">yadK</name>
    <name evidence="6" type="ORF">B6R15_000259</name>
    <name evidence="7" type="ORF">B6R31_002499</name>
    <name evidence="15" type="ORF">BK383_20390</name>
    <name evidence="4" type="ORF">BKL28_001113</name>
    <name evidence="16" type="ORF">BXT93_05735</name>
    <name evidence="2" type="ORF">C2R31_000658</name>
    <name evidence="13" type="ORF">D9D43_02460</name>
    <name evidence="17" type="ORF">DD762_00930</name>
    <name evidence="18" type="ORF">DU321_03495</name>
    <name evidence="3" type="ORF">F7N46_12770</name>
    <name evidence="14" type="ORF">FVB16_08050</name>
    <name evidence="5" type="ORF">HEP34_000980</name>
    <name evidence="8" type="ORF">HJQ60_000723</name>
    <name evidence="9" type="ORF">HL563_02890</name>
    <name evidence="10" type="ORF">HLZ39_04980</name>
    <name evidence="19" type="ORF">NCTC10764_05809</name>
    <name evidence="23" type="ORF">NCTC10974_04649</name>
    <name evidence="20" type="ORF">NCTC11112_03389</name>
    <name evidence="22" type="ORF">NCTC9044_03152</name>
    <name evidence="21" type="ORF">NCTC9077_05138</name>
    <name evidence="11" type="ORF">NY836_18150</name>
    <name evidence="12" type="ORF">QO046_21170</name>
</gene>
<dbReference type="InterPro" id="IPR050263">
    <property type="entry name" value="Bact_Fimbrial_Adh_Pro"/>
</dbReference>
<dbReference type="AlphaFoldDB" id="A0A0J8Y573"/>
<dbReference type="EMBL" id="AATLXB010000002">
    <property type="protein sequence ID" value="EFM7859063.1"/>
    <property type="molecule type" value="Genomic_DNA"/>
</dbReference>
<dbReference type="Proteomes" id="UP000630371">
    <property type="component" value="Unassembled WGS sequence"/>
</dbReference>
<sequence>MQMKSLHYGIFASITLSLLLFSTFSIAITDNIGLNVMTTVENRTCQSEISNQGLVNLGTVGVGYFASNVSAEDNYPGGKTFTVTVKDCPSAGTTSSQLHIEFKPVSGVMATGSQQIFANNHVGGAQNVGIVIFSQNNQSSDTVNVLSPTGQFRTVWPVASANMNNSSWQFYTRMQKIDPLLPVGAGFVTSNVLVDIYYQ</sequence>
<evidence type="ECO:0000313" key="2">
    <source>
        <dbReference type="EMBL" id="EFA8782876.1"/>
    </source>
</evidence>
<reference evidence="16 25" key="2">
    <citation type="submission" date="2017-01" db="EMBL/GenBank/DDBJ databases">
        <title>Draft genome sequence of an E. coli strain isolated from human, in Amazon, Brazil.</title>
        <authorList>
            <person name="Moura Q."/>
            <person name="Fernandes M.R."/>
            <person name="Cerdeira L."/>
            <person name="Vianello M."/>
            <person name="Souza T.A."/>
            <person name="Ienne S."/>
            <person name="Lincopan N."/>
        </authorList>
    </citation>
    <scope>NUCLEOTIDE SEQUENCE [LARGE SCALE GENOMIC DNA]</scope>
    <source>
        <strain evidence="16 25">ICBEcBL-II-13</strain>
    </source>
</reference>
<evidence type="ECO:0000313" key="4">
    <source>
        <dbReference type="EMBL" id="EFH0042371.1"/>
    </source>
</evidence>
<dbReference type="Proteomes" id="UP000358010">
    <property type="component" value="Unassembled WGS sequence"/>
</dbReference>
<dbReference type="RefSeq" id="WP_001178095.1">
    <property type="nucleotide sequence ID" value="NZ_AP019538.1"/>
</dbReference>
<dbReference type="InterPro" id="IPR008966">
    <property type="entry name" value="Adhesion_dom_sf"/>
</dbReference>
<evidence type="ECO:0000313" key="24">
    <source>
        <dbReference type="Proteomes" id="UP000184277"/>
    </source>
</evidence>
<dbReference type="EMBL" id="JASMQD010000001">
    <property type="protein sequence ID" value="MDK2696808.1"/>
    <property type="molecule type" value="Genomic_DNA"/>
</dbReference>
<dbReference type="EMBL" id="VOTT01000093">
    <property type="protein sequence ID" value="MPU48790.1"/>
    <property type="molecule type" value="Genomic_DNA"/>
</dbReference>
<evidence type="ECO:0000313" key="7">
    <source>
        <dbReference type="EMBL" id="EGD0648832.1"/>
    </source>
</evidence>
<dbReference type="EMBL" id="LR134238">
    <property type="protein sequence ID" value="VED11953.1"/>
    <property type="molecule type" value="Genomic_DNA"/>
</dbReference>